<evidence type="ECO:0000313" key="1">
    <source>
        <dbReference type="EMBL" id="KAI3739420.1"/>
    </source>
</evidence>
<dbReference type="Proteomes" id="UP001055811">
    <property type="component" value="Linkage Group LG05"/>
</dbReference>
<evidence type="ECO:0000313" key="2">
    <source>
        <dbReference type="Proteomes" id="UP001055811"/>
    </source>
</evidence>
<accession>A0ACB9CYT9</accession>
<reference evidence="1 2" key="2">
    <citation type="journal article" date="2022" name="Mol. Ecol. Resour.">
        <title>The genomes of chicory, endive, great burdock and yacon provide insights into Asteraceae paleo-polyploidization history and plant inulin production.</title>
        <authorList>
            <person name="Fan W."/>
            <person name="Wang S."/>
            <person name="Wang H."/>
            <person name="Wang A."/>
            <person name="Jiang F."/>
            <person name="Liu H."/>
            <person name="Zhao H."/>
            <person name="Xu D."/>
            <person name="Zhang Y."/>
        </authorList>
    </citation>
    <scope>NUCLEOTIDE SEQUENCE [LARGE SCALE GENOMIC DNA]</scope>
    <source>
        <strain evidence="2">cv. Punajuju</strain>
        <tissue evidence="1">Leaves</tissue>
    </source>
</reference>
<sequence length="67" mass="7690">MKKIIKQLEEARYLQNHEAPSAITTHSAQHQNLEKFRIPLEEINLAIKDFNQETPIGDGGYVMKAIK</sequence>
<organism evidence="1 2">
    <name type="scientific">Cichorium intybus</name>
    <name type="common">Chicory</name>
    <dbReference type="NCBI Taxonomy" id="13427"/>
    <lineage>
        <taxon>Eukaryota</taxon>
        <taxon>Viridiplantae</taxon>
        <taxon>Streptophyta</taxon>
        <taxon>Embryophyta</taxon>
        <taxon>Tracheophyta</taxon>
        <taxon>Spermatophyta</taxon>
        <taxon>Magnoliopsida</taxon>
        <taxon>eudicotyledons</taxon>
        <taxon>Gunneridae</taxon>
        <taxon>Pentapetalae</taxon>
        <taxon>asterids</taxon>
        <taxon>campanulids</taxon>
        <taxon>Asterales</taxon>
        <taxon>Asteraceae</taxon>
        <taxon>Cichorioideae</taxon>
        <taxon>Cichorieae</taxon>
        <taxon>Cichoriinae</taxon>
        <taxon>Cichorium</taxon>
    </lineage>
</organism>
<keyword evidence="2" id="KW-1185">Reference proteome</keyword>
<proteinExistence type="predicted"/>
<protein>
    <submittedName>
        <fullName evidence="1">Uncharacterized protein</fullName>
    </submittedName>
</protein>
<dbReference type="EMBL" id="CM042013">
    <property type="protein sequence ID" value="KAI3739420.1"/>
    <property type="molecule type" value="Genomic_DNA"/>
</dbReference>
<name>A0ACB9CYT9_CICIN</name>
<comment type="caution">
    <text evidence="1">The sequence shown here is derived from an EMBL/GenBank/DDBJ whole genome shotgun (WGS) entry which is preliminary data.</text>
</comment>
<gene>
    <name evidence="1" type="ORF">L2E82_29824</name>
</gene>
<reference evidence="2" key="1">
    <citation type="journal article" date="2022" name="Mol. Ecol. Resour.">
        <title>The genomes of chicory, endive, great burdock and yacon provide insights into Asteraceae palaeo-polyploidization history and plant inulin production.</title>
        <authorList>
            <person name="Fan W."/>
            <person name="Wang S."/>
            <person name="Wang H."/>
            <person name="Wang A."/>
            <person name="Jiang F."/>
            <person name="Liu H."/>
            <person name="Zhao H."/>
            <person name="Xu D."/>
            <person name="Zhang Y."/>
        </authorList>
    </citation>
    <scope>NUCLEOTIDE SEQUENCE [LARGE SCALE GENOMIC DNA]</scope>
    <source>
        <strain evidence="2">cv. Punajuju</strain>
    </source>
</reference>